<dbReference type="HAMAP" id="MF_01967">
    <property type="entry name" value="Sirtuin_ClassII"/>
    <property type="match status" value="1"/>
</dbReference>
<feature type="binding site" evidence="5 6">
    <location>
        <position position="144"/>
    </location>
    <ligand>
        <name>Zn(2+)</name>
        <dbReference type="ChEBI" id="CHEBI:29105"/>
    </ligand>
</feature>
<dbReference type="Gene3D" id="3.40.50.1220">
    <property type="entry name" value="TPP-binding domain"/>
    <property type="match status" value="1"/>
</dbReference>
<dbReference type="PROSITE" id="PS50305">
    <property type="entry name" value="SIRTUIN"/>
    <property type="match status" value="1"/>
</dbReference>
<proteinExistence type="inferred from homology"/>
<name>A0ABP6PGI1_9ACTN</name>
<organism evidence="8 9">
    <name type="scientific">Blastococcus jejuensis</name>
    <dbReference type="NCBI Taxonomy" id="351224"/>
    <lineage>
        <taxon>Bacteria</taxon>
        <taxon>Bacillati</taxon>
        <taxon>Actinomycetota</taxon>
        <taxon>Actinomycetes</taxon>
        <taxon>Geodermatophilales</taxon>
        <taxon>Geodermatophilaceae</taxon>
        <taxon>Blastococcus</taxon>
    </lineage>
</organism>
<feature type="active site" description="Proton acceptor" evidence="5 6">
    <location>
        <position position="133"/>
    </location>
</feature>
<dbReference type="Proteomes" id="UP001499924">
    <property type="component" value="Unassembled WGS sequence"/>
</dbReference>
<comment type="caution">
    <text evidence="8">The sequence shown here is derived from an EMBL/GenBank/DDBJ whole genome shotgun (WGS) entry which is preliminary data.</text>
</comment>
<accession>A0ABP6PGI1</accession>
<feature type="domain" description="Deacetylase sirtuin-type" evidence="7">
    <location>
        <begin position="13"/>
        <end position="292"/>
    </location>
</feature>
<keyword evidence="4 5" id="KW-0520">NAD</keyword>
<dbReference type="RefSeq" id="WP_344690337.1">
    <property type="nucleotide sequence ID" value="NZ_BAAAVV010000010.1"/>
</dbReference>
<keyword evidence="3 5" id="KW-0862">Zinc</keyword>
<evidence type="ECO:0000256" key="3">
    <source>
        <dbReference type="ARBA" id="ARBA00022833"/>
    </source>
</evidence>
<feature type="binding site" evidence="5">
    <location>
        <begin position="233"/>
        <end position="235"/>
    </location>
    <ligand>
        <name>NAD(+)</name>
        <dbReference type="ChEBI" id="CHEBI:57540"/>
    </ligand>
</feature>
<reference evidence="9" key="1">
    <citation type="journal article" date="2019" name="Int. J. Syst. Evol. Microbiol.">
        <title>The Global Catalogue of Microorganisms (GCM) 10K type strain sequencing project: providing services to taxonomists for standard genome sequencing and annotation.</title>
        <authorList>
            <consortium name="The Broad Institute Genomics Platform"/>
            <consortium name="The Broad Institute Genome Sequencing Center for Infectious Disease"/>
            <person name="Wu L."/>
            <person name="Ma J."/>
        </authorList>
    </citation>
    <scope>NUCLEOTIDE SEQUENCE [LARGE SCALE GENOMIC DNA]</scope>
    <source>
        <strain evidence="9">JCM 15614</strain>
    </source>
</reference>
<evidence type="ECO:0000313" key="8">
    <source>
        <dbReference type="EMBL" id="GAA3178452.1"/>
    </source>
</evidence>
<dbReference type="InterPro" id="IPR026587">
    <property type="entry name" value="Sirtuin_class_II"/>
</dbReference>
<dbReference type="InterPro" id="IPR026591">
    <property type="entry name" value="Sirtuin_cat_small_dom_sf"/>
</dbReference>
<dbReference type="EC" id="2.3.1.286" evidence="5"/>
<feature type="binding site" evidence="5 6">
    <location>
        <position position="192"/>
    </location>
    <ligand>
        <name>Zn(2+)</name>
        <dbReference type="ChEBI" id="CHEBI:29105"/>
    </ligand>
</feature>
<evidence type="ECO:0000256" key="2">
    <source>
        <dbReference type="ARBA" id="ARBA00022723"/>
    </source>
</evidence>
<evidence type="ECO:0000256" key="4">
    <source>
        <dbReference type="ARBA" id="ARBA00023027"/>
    </source>
</evidence>
<keyword evidence="9" id="KW-1185">Reference proteome</keyword>
<comment type="similarity">
    <text evidence="5">Belongs to the sirtuin family. Class II subfamily.</text>
</comment>
<feature type="binding site" evidence="5 6">
    <location>
        <position position="141"/>
    </location>
    <ligand>
        <name>Zn(2+)</name>
        <dbReference type="ChEBI" id="CHEBI:29105"/>
    </ligand>
</feature>
<gene>
    <name evidence="5" type="primary">cobB</name>
    <name evidence="8" type="ORF">GCM10010531_35400</name>
</gene>
<dbReference type="InterPro" id="IPR026590">
    <property type="entry name" value="Ssirtuin_cat_dom"/>
</dbReference>
<dbReference type="PANTHER" id="PTHR11085">
    <property type="entry name" value="NAD-DEPENDENT PROTEIN DEACYLASE SIRTUIN-5, MITOCHONDRIAL-RELATED"/>
    <property type="match status" value="1"/>
</dbReference>
<evidence type="ECO:0000259" key="7">
    <source>
        <dbReference type="PROSITE" id="PS50305"/>
    </source>
</evidence>
<dbReference type="InterPro" id="IPR029035">
    <property type="entry name" value="DHS-like_NAD/FAD-binding_dom"/>
</dbReference>
<keyword evidence="2 5" id="KW-0479">Metal-binding</keyword>
<feature type="binding site" evidence="5">
    <location>
        <position position="277"/>
    </location>
    <ligand>
        <name>NAD(+)</name>
        <dbReference type="ChEBI" id="CHEBI:57540"/>
    </ligand>
</feature>
<feature type="binding site" evidence="5">
    <location>
        <begin position="115"/>
        <end position="118"/>
    </location>
    <ligand>
        <name>NAD(+)</name>
        <dbReference type="ChEBI" id="CHEBI:57540"/>
    </ligand>
</feature>
<dbReference type="Pfam" id="PF02146">
    <property type="entry name" value="SIR2"/>
    <property type="match status" value="1"/>
</dbReference>
<dbReference type="EMBL" id="BAAAVV010000010">
    <property type="protein sequence ID" value="GAA3178452.1"/>
    <property type="molecule type" value="Genomic_DNA"/>
</dbReference>
<comment type="cofactor">
    <cofactor evidence="5">
        <name>Zn(2+)</name>
        <dbReference type="ChEBI" id="CHEBI:29105"/>
    </cofactor>
    <text evidence="5">Binds 1 zinc ion per subunit.</text>
</comment>
<dbReference type="NCBIfam" id="NF003738">
    <property type="entry name" value="PRK05333.1"/>
    <property type="match status" value="1"/>
</dbReference>
<keyword evidence="1 5" id="KW-0808">Transferase</keyword>
<feature type="binding site" evidence="5">
    <location>
        <begin position="37"/>
        <end position="57"/>
    </location>
    <ligand>
        <name>NAD(+)</name>
        <dbReference type="ChEBI" id="CHEBI:57540"/>
    </ligand>
</feature>
<protein>
    <recommendedName>
        <fullName evidence="5">NAD-dependent protein deacetylase</fullName>
        <ecNumber evidence="5">2.3.1.286</ecNumber>
    </recommendedName>
    <alternativeName>
        <fullName evidence="5">Regulatory protein SIR2 homolog</fullName>
    </alternativeName>
</protein>
<comment type="subcellular location">
    <subcellularLocation>
        <location evidence="5">Cytoplasm</location>
    </subcellularLocation>
</comment>
<dbReference type="InterPro" id="IPR003000">
    <property type="entry name" value="Sirtuin"/>
</dbReference>
<dbReference type="PANTHER" id="PTHR11085:SF10">
    <property type="entry name" value="NAD-DEPENDENT PROTEIN DEACYLASE SIRTUIN-5, MITOCHONDRIAL-RELATED"/>
    <property type="match status" value="1"/>
</dbReference>
<comment type="function">
    <text evidence="5">NAD-dependent protein deacetylase which modulates the activities of several enzymes which are inactive in their acetylated form.</text>
</comment>
<comment type="catalytic activity">
    <reaction evidence="5">
        <text>N(6)-acetyl-L-lysyl-[protein] + NAD(+) + H2O = 2''-O-acetyl-ADP-D-ribose + nicotinamide + L-lysyl-[protein]</text>
        <dbReference type="Rhea" id="RHEA:43636"/>
        <dbReference type="Rhea" id="RHEA-COMP:9752"/>
        <dbReference type="Rhea" id="RHEA-COMP:10731"/>
        <dbReference type="ChEBI" id="CHEBI:15377"/>
        <dbReference type="ChEBI" id="CHEBI:17154"/>
        <dbReference type="ChEBI" id="CHEBI:29969"/>
        <dbReference type="ChEBI" id="CHEBI:57540"/>
        <dbReference type="ChEBI" id="CHEBI:61930"/>
        <dbReference type="ChEBI" id="CHEBI:83767"/>
        <dbReference type="EC" id="2.3.1.286"/>
    </reaction>
</comment>
<evidence type="ECO:0000313" key="9">
    <source>
        <dbReference type="Proteomes" id="UP001499924"/>
    </source>
</evidence>
<evidence type="ECO:0000256" key="5">
    <source>
        <dbReference type="HAMAP-Rule" id="MF_01967"/>
    </source>
</evidence>
<evidence type="ECO:0000256" key="1">
    <source>
        <dbReference type="ARBA" id="ARBA00022679"/>
    </source>
</evidence>
<feature type="binding site" evidence="5">
    <location>
        <begin position="259"/>
        <end position="261"/>
    </location>
    <ligand>
        <name>NAD(+)</name>
        <dbReference type="ChEBI" id="CHEBI:57540"/>
    </ligand>
</feature>
<dbReference type="InterPro" id="IPR050134">
    <property type="entry name" value="NAD-dep_sirtuin_deacylases"/>
</dbReference>
<dbReference type="SUPFAM" id="SSF52467">
    <property type="entry name" value="DHS-like NAD/FAD-binding domain"/>
    <property type="match status" value="1"/>
</dbReference>
<keyword evidence="5" id="KW-0963">Cytoplasm</keyword>
<feature type="binding site" evidence="5 6">
    <location>
        <position position="195"/>
    </location>
    <ligand>
        <name>Zn(2+)</name>
        <dbReference type="ChEBI" id="CHEBI:29105"/>
    </ligand>
</feature>
<sequence>MTAAPTADAVRDVAPDPAALDDLAALLADGDVVTLSGAGLSTDSGIPDYRGATGSLRRHTPMTYQTFLRDPRGRHRYWARSFVGWRQIRGARPNPGHRAVAELQAAGLVGAVITQNVDGLHQAGGARDVVELHGGLDRTVCLACGDVAGRAELDERLRAANPTFGPRVDEVNPDGDAELPDELLDGFVMVDCLACGGGPLKPDVVFFGETVPRDRVDRCFDLVDGAGSLLVLGSSLTVMSGYRFVLRAAKLGIPVAIVNVGPTRGDAKADIRVDAPLGAVLPELARRCAPAR</sequence>
<evidence type="ECO:0000256" key="6">
    <source>
        <dbReference type="PROSITE-ProRule" id="PRU00236"/>
    </source>
</evidence>
<dbReference type="Gene3D" id="3.30.1600.10">
    <property type="entry name" value="SIR2/SIRT2 'Small Domain"/>
    <property type="match status" value="1"/>
</dbReference>